<gene>
    <name evidence="2" type="ORF">NQU55_16575</name>
</gene>
<feature type="signal peptide" evidence="1">
    <location>
        <begin position="1"/>
        <end position="27"/>
    </location>
</feature>
<evidence type="ECO:0008006" key="4">
    <source>
        <dbReference type="Google" id="ProtNLM"/>
    </source>
</evidence>
<feature type="chain" id="PRO_5040988429" description="Secreted protein" evidence="1">
    <location>
        <begin position="28"/>
        <end position="165"/>
    </location>
</feature>
<name>A0A9X2LIC8_9ACTN</name>
<comment type="caution">
    <text evidence="2">The sequence shown here is derived from an EMBL/GenBank/DDBJ whole genome shotgun (WGS) entry which is preliminary data.</text>
</comment>
<keyword evidence="3" id="KW-1185">Reference proteome</keyword>
<dbReference type="Proteomes" id="UP001142374">
    <property type="component" value="Unassembled WGS sequence"/>
</dbReference>
<dbReference type="RefSeq" id="WP_168092157.1">
    <property type="nucleotide sequence ID" value="NZ_JAATER010000057.1"/>
</dbReference>
<protein>
    <recommendedName>
        <fullName evidence="4">Secreted protein</fullName>
    </recommendedName>
</protein>
<dbReference type="EMBL" id="JANIID010000013">
    <property type="protein sequence ID" value="MCQ8771367.1"/>
    <property type="molecule type" value="Genomic_DNA"/>
</dbReference>
<evidence type="ECO:0000256" key="1">
    <source>
        <dbReference type="SAM" id="SignalP"/>
    </source>
</evidence>
<evidence type="ECO:0000313" key="2">
    <source>
        <dbReference type="EMBL" id="MCQ8771367.1"/>
    </source>
</evidence>
<keyword evidence="1" id="KW-0732">Signal</keyword>
<proteinExistence type="predicted"/>
<reference evidence="2" key="1">
    <citation type="submission" date="2022-06" db="EMBL/GenBank/DDBJ databases">
        <title>WGS of actinobacteria.</title>
        <authorList>
            <person name="Thawai C."/>
        </authorList>
    </citation>
    <scope>NUCLEOTIDE SEQUENCE</scope>
    <source>
        <strain evidence="2">AA8</strain>
    </source>
</reference>
<organism evidence="2 3">
    <name type="scientific">Streptomyces telluris</name>
    <dbReference type="NCBI Taxonomy" id="2720021"/>
    <lineage>
        <taxon>Bacteria</taxon>
        <taxon>Bacillati</taxon>
        <taxon>Actinomycetota</taxon>
        <taxon>Actinomycetes</taxon>
        <taxon>Kitasatosporales</taxon>
        <taxon>Streptomycetaceae</taxon>
        <taxon>Streptomyces</taxon>
    </lineage>
</organism>
<dbReference type="AlphaFoldDB" id="A0A9X2LIC8"/>
<evidence type="ECO:0000313" key="3">
    <source>
        <dbReference type="Proteomes" id="UP001142374"/>
    </source>
</evidence>
<sequence length="165" mass="17574">MSVTSKLAVGTALLGLTMAGTAIPATAAARTATAAARTAAAPYPICYGSEAYVKNKYGQKGAYAKTSWCLRGDGYFETQTGTSSVKDLVSGDGVAATVWLWGRYQSGTTFKFERKKDTTATPGATKWGFEGYLSHMSIWVCLGKSKPGTTNAYCKELTPAIHYPW</sequence>
<accession>A0A9X2LIC8</accession>